<evidence type="ECO:0000313" key="3">
    <source>
        <dbReference type="Proteomes" id="UP001141806"/>
    </source>
</evidence>
<keyword evidence="1" id="KW-0472">Membrane</keyword>
<dbReference type="EMBL" id="JAMYWD010000002">
    <property type="protein sequence ID" value="KAJ4977565.1"/>
    <property type="molecule type" value="Genomic_DNA"/>
</dbReference>
<sequence length="119" mass="13426">MASLILSNSVPSSALHLNTRSRASFRPLQTFSSPAIRFPGGLYRWNTRGLVVRTRAGPSANSLIFAFVLPLSLLVATIFTSIKIADKLDRDYLEDLVLYQSMKELRRLYFDLRNVDSFA</sequence>
<dbReference type="OrthoDB" id="786736at2759"/>
<feature type="transmembrane region" description="Helical" evidence="1">
    <location>
        <begin position="63"/>
        <end position="82"/>
    </location>
</feature>
<comment type="caution">
    <text evidence="2">The sequence shown here is derived from an EMBL/GenBank/DDBJ whole genome shotgun (WGS) entry which is preliminary data.</text>
</comment>
<organism evidence="2 3">
    <name type="scientific">Protea cynaroides</name>
    <dbReference type="NCBI Taxonomy" id="273540"/>
    <lineage>
        <taxon>Eukaryota</taxon>
        <taxon>Viridiplantae</taxon>
        <taxon>Streptophyta</taxon>
        <taxon>Embryophyta</taxon>
        <taxon>Tracheophyta</taxon>
        <taxon>Spermatophyta</taxon>
        <taxon>Magnoliopsida</taxon>
        <taxon>Proteales</taxon>
        <taxon>Proteaceae</taxon>
        <taxon>Protea</taxon>
    </lineage>
</organism>
<gene>
    <name evidence="2" type="ORF">NE237_008345</name>
</gene>
<keyword evidence="1" id="KW-0812">Transmembrane</keyword>
<keyword evidence="3" id="KW-1185">Reference proteome</keyword>
<dbReference type="PANTHER" id="PTHR37753:SF1">
    <property type="entry name" value="OS01G0940600 PROTEIN"/>
    <property type="match status" value="1"/>
</dbReference>
<protein>
    <submittedName>
        <fullName evidence="2">Uncharacterized protein</fullName>
    </submittedName>
</protein>
<evidence type="ECO:0000313" key="2">
    <source>
        <dbReference type="EMBL" id="KAJ4977565.1"/>
    </source>
</evidence>
<dbReference type="PANTHER" id="PTHR37753">
    <property type="entry name" value="OS01G0940600 PROTEIN"/>
    <property type="match status" value="1"/>
</dbReference>
<proteinExistence type="predicted"/>
<reference evidence="2" key="1">
    <citation type="journal article" date="2023" name="Plant J.">
        <title>The genome of the king protea, Protea cynaroides.</title>
        <authorList>
            <person name="Chang J."/>
            <person name="Duong T.A."/>
            <person name="Schoeman C."/>
            <person name="Ma X."/>
            <person name="Roodt D."/>
            <person name="Barker N."/>
            <person name="Li Z."/>
            <person name="Van de Peer Y."/>
            <person name="Mizrachi E."/>
        </authorList>
    </citation>
    <scope>NUCLEOTIDE SEQUENCE</scope>
    <source>
        <tissue evidence="2">Young leaves</tissue>
    </source>
</reference>
<accession>A0A9Q0QZP1</accession>
<keyword evidence="1" id="KW-1133">Transmembrane helix</keyword>
<evidence type="ECO:0000256" key="1">
    <source>
        <dbReference type="SAM" id="Phobius"/>
    </source>
</evidence>
<dbReference type="Proteomes" id="UP001141806">
    <property type="component" value="Unassembled WGS sequence"/>
</dbReference>
<dbReference type="AlphaFoldDB" id="A0A9Q0QZP1"/>
<name>A0A9Q0QZP1_9MAGN</name>